<gene>
    <name evidence="1" type="ORF">QFC24_003315</name>
</gene>
<reference evidence="1" key="1">
    <citation type="submission" date="2023-04" db="EMBL/GenBank/DDBJ databases">
        <title>Draft Genome sequencing of Naganishia species isolated from polar environments using Oxford Nanopore Technology.</title>
        <authorList>
            <person name="Leo P."/>
            <person name="Venkateswaran K."/>
        </authorList>
    </citation>
    <scope>NUCLEOTIDE SEQUENCE</scope>
    <source>
        <strain evidence="1">DBVPG 5303</strain>
    </source>
</reference>
<accession>A0ACC2XKL3</accession>
<evidence type="ECO:0000313" key="1">
    <source>
        <dbReference type="EMBL" id="KAJ9124523.1"/>
    </source>
</evidence>
<protein>
    <submittedName>
        <fullName evidence="1">Uncharacterized protein</fullName>
    </submittedName>
</protein>
<dbReference type="Proteomes" id="UP001234202">
    <property type="component" value="Unassembled WGS sequence"/>
</dbReference>
<comment type="caution">
    <text evidence="1">The sequence shown here is derived from an EMBL/GenBank/DDBJ whole genome shotgun (WGS) entry which is preliminary data.</text>
</comment>
<proteinExistence type="predicted"/>
<sequence length="1838" mass="201270">MVSEGRELQTSKPPAGRQQQPDKLPPGKAVESAVDVQNNGPSSPAAASTSSHASSFVFPVRSVFANMQYQPNNRGNSASGSGGQDISLSRINSNTSNLSYNQSRSPSLATSEGGAENIRAHAESISQMLDTAQNTQLPPSNFRNPSLLNVDQGTNPLQRSNSDSSGTATEGIYSAPLQRDGEPASNSYFTSKGRRSSDGSMTRRSPNPDAPRPPRSPLAVESAAHAHGQIDPVPKEARTPGLQTTERSDTNKAGETTAYHFSDQPGVDRESEEPHSTSKVGTPRARSSRSDDEINVGSSSGPSKENTGNAVEATEVQLPIHQQHEPTEPDVGPAVERPPDMSDIVRLGEVGEYSTSSNQGGSKRGGSVTAKSQKCEDSRPAVNRHQSVDHQQSVRNFVTSQAQTVNMPDPNAFTPSLEEHADEEEEYMGINSRHRSSNTLVDGEIEYGVDSPARRDDSGDEAGDSLTSSNLGTLQTESQSSQVGTDRADEPVMTVRFEHVTTEDGHHVVVGREGKLEKCEDEPITTPGAIQGFGVLMVLDEDEETGDLSVRQVSENSTELLGLSPRYLFRLQCFTHILPKSQDDALRDNIDYLPDPDLDASDMAHEGPQVFLLSGYGEPGSDDSDEIPTSRTINRRREWTCWVAAHRPSQKLWQKKDVQGRSVPLPNLIVLEFELERDVYNPLYPPTSAAEYESGVSSPASGSATGTTGSSATMGTGSFGVTSGGETSRASMSTQTDATPGARTENQSNVTGPTIQTLSTEESSIRRKRIRNRLMGLQGNELEMDPASILDSTTSHARPLRALERMRRMTRNAITDDDDMPEQENMHANGGTRRRARRKGPGSGGVGTMDVFAVLAQINDQLGAAPDLETFLKVVVGVIKDLTQFHRCLVYSFDANWNGQVVAELVDWSKTHDLYKGLMFPMTDIPAQARELYRINKVRLLYDRAQTTARLVLRSKDDLEFPLDMTHSYLRAMSPIHLVYLRNMGVRSSMSISIMAFGSLWGLIACHAYGDAGMRVSFPVRQMLKLLSDSISRNIERLSYAARLQTRKLISTIPTDAHPTGYIVSNADDLIQLFDADSGVLVIGDGAKILGPRTEQSQEILYIAEFLRLKRYEQMQISHNIAEDFPELNQPKKLEIISGLLYVPLSAGGNDFIAFLRKGQLREVHWAGKPYKEGQEKGASLEPRQSFKIGDHKAWSETIKGRSRAWTDEQLETAGVLALVYGKFIEVWRQKESAMRTNQLTSILLNNASHEVRTPLNHIINYLELALDGQLDTETRENLSRSHMASKSLLFTINDLLDLTRIESGNETAFNEPFDIRQCITDATRIYESEAKRRNLEFVVDLSAAPECLVLGDDKKVRTVVANLVANAVKYTNQGTIRIDCHTRTESESGRSAPLAENMMDVEITVSDSGCGIPNDKLEAMFLTFEQADTEPTKPTGLGLGLAVVARIVEQLGGQLRAESQMDVGTRFFFSLIMSRFDPATSSIAPSTASQSLRAPSLPGQSQTRSGSGSALSVKSEGSSAPEIDTFVQAFGTSHMPRHKDSRPDPRVQMAEARMSQPGTFPVADSSWPVKPAKPDLDNAETAPPRASFSFGSGSSPMPKPPMPESPSGHSHETPDEGVKRTRRPKDEVHVEDKAYEGNTGAPATSSPRATLLKKRRSQDKTTTGGRVKSLNKLKILVVEDDDVNRRILERRLKLDGHVVTSEINGQDAVDRIKNDQAFDCILMDIQMPVMDGKQAATAIRKYEELLSAGNDLPAAPPACRVDNRIPIIAVSATLLEKQRTELGVDFDGWMLKPIDFKRMLHILSGISQPELRAADAYQRGQWERGGWLNFDYPALAA</sequence>
<evidence type="ECO:0000313" key="2">
    <source>
        <dbReference type="Proteomes" id="UP001234202"/>
    </source>
</evidence>
<organism evidence="1 2">
    <name type="scientific">Naganishia onofrii</name>
    <dbReference type="NCBI Taxonomy" id="1851511"/>
    <lineage>
        <taxon>Eukaryota</taxon>
        <taxon>Fungi</taxon>
        <taxon>Dikarya</taxon>
        <taxon>Basidiomycota</taxon>
        <taxon>Agaricomycotina</taxon>
        <taxon>Tremellomycetes</taxon>
        <taxon>Filobasidiales</taxon>
        <taxon>Filobasidiaceae</taxon>
        <taxon>Naganishia</taxon>
    </lineage>
</organism>
<dbReference type="EMBL" id="JASBWV010000010">
    <property type="protein sequence ID" value="KAJ9124523.1"/>
    <property type="molecule type" value="Genomic_DNA"/>
</dbReference>
<name>A0ACC2XKL3_9TREE</name>
<keyword evidence="2" id="KW-1185">Reference proteome</keyword>